<protein>
    <recommendedName>
        <fullName evidence="1">Methyltransferase type 11 domain-containing protein</fullName>
    </recommendedName>
</protein>
<dbReference type="InterPro" id="IPR029063">
    <property type="entry name" value="SAM-dependent_MTases_sf"/>
</dbReference>
<dbReference type="SUPFAM" id="SSF53335">
    <property type="entry name" value="S-adenosyl-L-methionine-dependent methyltransferases"/>
    <property type="match status" value="1"/>
</dbReference>
<dbReference type="Pfam" id="PF08241">
    <property type="entry name" value="Methyltransf_11"/>
    <property type="match status" value="1"/>
</dbReference>
<organism evidence="2 3">
    <name type="scientific">Candidatus Ryanbacteria bacterium RIFCSPHIGHO2_01_FULL_48_27</name>
    <dbReference type="NCBI Taxonomy" id="1802115"/>
    <lineage>
        <taxon>Bacteria</taxon>
        <taxon>Candidatus Ryaniibacteriota</taxon>
    </lineage>
</organism>
<evidence type="ECO:0000313" key="2">
    <source>
        <dbReference type="EMBL" id="OGZ45449.1"/>
    </source>
</evidence>
<dbReference type="STRING" id="1802115.A2756_00320"/>
<dbReference type="Gene3D" id="3.40.50.150">
    <property type="entry name" value="Vaccinia Virus protein VP39"/>
    <property type="match status" value="1"/>
</dbReference>
<reference evidence="2 3" key="1">
    <citation type="journal article" date="2016" name="Nat. Commun.">
        <title>Thousands of microbial genomes shed light on interconnected biogeochemical processes in an aquifer system.</title>
        <authorList>
            <person name="Anantharaman K."/>
            <person name="Brown C.T."/>
            <person name="Hug L.A."/>
            <person name="Sharon I."/>
            <person name="Castelle C.J."/>
            <person name="Probst A.J."/>
            <person name="Thomas B.C."/>
            <person name="Singh A."/>
            <person name="Wilkins M.J."/>
            <person name="Karaoz U."/>
            <person name="Brodie E.L."/>
            <person name="Williams K.H."/>
            <person name="Hubbard S.S."/>
            <person name="Banfield J.F."/>
        </authorList>
    </citation>
    <scope>NUCLEOTIDE SEQUENCE [LARGE SCALE GENOMIC DNA]</scope>
</reference>
<comment type="caution">
    <text evidence="2">The sequence shown here is derived from an EMBL/GenBank/DDBJ whole genome shotgun (WGS) entry which is preliminary data.</text>
</comment>
<sequence length="244" mass="27828">MDISYEKTYHELEETFWWFVARRDMMRRLLSDVSHQAKVLEVGCASGVFMRELAAIGFGDVWGVDISDRAIEQCKARGILRASCQDAAKMDFPNASFDVLTASDVLEHIADDQAALHEWYRLLRPGGTLVLFVPAHMFLWSPHDVANRHERRYSRLELERKVRGAGFSLERVSYWNTLLFFPIALVRFILQVLPYASRKSTGQLHGTNALINGLLKRLLLLENVYLGSGHNFPFGVSLMVVAKK</sequence>
<evidence type="ECO:0000259" key="1">
    <source>
        <dbReference type="Pfam" id="PF08241"/>
    </source>
</evidence>
<proteinExistence type="predicted"/>
<dbReference type="PANTHER" id="PTHR43861">
    <property type="entry name" value="TRANS-ACONITATE 2-METHYLTRANSFERASE-RELATED"/>
    <property type="match status" value="1"/>
</dbReference>
<dbReference type="EMBL" id="MHNL01000006">
    <property type="protein sequence ID" value="OGZ45449.1"/>
    <property type="molecule type" value="Genomic_DNA"/>
</dbReference>
<dbReference type="InterPro" id="IPR013216">
    <property type="entry name" value="Methyltransf_11"/>
</dbReference>
<name>A0A1G2G5C7_9BACT</name>
<dbReference type="Proteomes" id="UP000177785">
    <property type="component" value="Unassembled WGS sequence"/>
</dbReference>
<dbReference type="GO" id="GO:0008757">
    <property type="term" value="F:S-adenosylmethionine-dependent methyltransferase activity"/>
    <property type="evidence" value="ECO:0007669"/>
    <property type="project" value="InterPro"/>
</dbReference>
<gene>
    <name evidence="2" type="ORF">A2756_00320</name>
</gene>
<dbReference type="CDD" id="cd02440">
    <property type="entry name" value="AdoMet_MTases"/>
    <property type="match status" value="1"/>
</dbReference>
<dbReference type="AlphaFoldDB" id="A0A1G2G5C7"/>
<feature type="domain" description="Methyltransferase type 11" evidence="1">
    <location>
        <begin position="40"/>
        <end position="131"/>
    </location>
</feature>
<evidence type="ECO:0000313" key="3">
    <source>
        <dbReference type="Proteomes" id="UP000177785"/>
    </source>
</evidence>
<accession>A0A1G2G5C7</accession>